<dbReference type="InterPro" id="IPR018522">
    <property type="entry name" value="TopoIIA_CS"/>
</dbReference>
<comment type="function">
    <text evidence="11">A type II topoisomerase that negatively supercoils closed circular double-stranded (ds) DNA in an ATP-dependent manner to modulate DNA topology and maintain chromosomes in an underwound state. Negative supercoiling favors strand separation, and DNA replication, transcription, recombination and repair, all of which involve strand separation. Also able to catalyze the interconversion of other topological isomers of dsDNA rings, including catenanes and knotted rings. Type II topoisomerases break and join 2 DNA strands simultaneously in an ATP-dependent manner.</text>
</comment>
<evidence type="ECO:0000259" key="12">
    <source>
        <dbReference type="PROSITE" id="PS50880"/>
    </source>
</evidence>
<dbReference type="RefSeq" id="WP_056974181.1">
    <property type="nucleotide sequence ID" value="NZ_AYZL01000006.1"/>
</dbReference>
<comment type="miscellaneous">
    <text evidence="11">Few gyrases are as efficient as E.coli at forming negative supercoils. Not all organisms have 2 type II topoisomerases; in organisms with a single type II topoisomerase this enzyme also has to decatenate newly replicated chromosomes.</text>
</comment>
<dbReference type="SMART" id="SM00433">
    <property type="entry name" value="TOP2c"/>
    <property type="match status" value="1"/>
</dbReference>
<dbReference type="NCBIfam" id="TIGR01059">
    <property type="entry name" value="gyrB"/>
    <property type="match status" value="1"/>
</dbReference>
<dbReference type="InterPro" id="IPR020568">
    <property type="entry name" value="Ribosomal_Su5_D2-typ_SF"/>
</dbReference>
<feature type="domain" description="Toprim" evidence="12">
    <location>
        <begin position="440"/>
        <end position="554"/>
    </location>
</feature>
<dbReference type="PATRIC" id="fig|1423744.4.peg.1260"/>
<evidence type="ECO:0000256" key="8">
    <source>
        <dbReference type="ARBA" id="ARBA00023125"/>
    </source>
</evidence>
<dbReference type="EMBL" id="AYZL01000006">
    <property type="protein sequence ID" value="KRN04870.1"/>
    <property type="molecule type" value="Genomic_DNA"/>
</dbReference>
<name>A0A0R2DMH3_9LACO</name>
<evidence type="ECO:0000256" key="5">
    <source>
        <dbReference type="ARBA" id="ARBA00022840"/>
    </source>
</evidence>
<dbReference type="SMART" id="SM00387">
    <property type="entry name" value="HATPase_c"/>
    <property type="match status" value="1"/>
</dbReference>
<dbReference type="CDD" id="cd00822">
    <property type="entry name" value="TopoII_Trans_DNA_gyrase"/>
    <property type="match status" value="1"/>
</dbReference>
<dbReference type="InterPro" id="IPR002288">
    <property type="entry name" value="DNA_gyrase_B_C"/>
</dbReference>
<dbReference type="SUPFAM" id="SSF56719">
    <property type="entry name" value="Type II DNA topoisomerase"/>
    <property type="match status" value="1"/>
</dbReference>
<reference evidence="13 14" key="1">
    <citation type="journal article" date="2015" name="Genome Announc.">
        <title>Expanding the biotechnology potential of lactobacilli through comparative genomics of 213 strains and associated genera.</title>
        <authorList>
            <person name="Sun Z."/>
            <person name="Harris H.M."/>
            <person name="McCann A."/>
            <person name="Guo C."/>
            <person name="Argimon S."/>
            <person name="Zhang W."/>
            <person name="Yang X."/>
            <person name="Jeffery I.B."/>
            <person name="Cooney J.C."/>
            <person name="Kagawa T.F."/>
            <person name="Liu W."/>
            <person name="Song Y."/>
            <person name="Salvetti E."/>
            <person name="Wrobel A."/>
            <person name="Rasinkangas P."/>
            <person name="Parkhill J."/>
            <person name="Rea M.C."/>
            <person name="O'Sullivan O."/>
            <person name="Ritari J."/>
            <person name="Douillard F.P."/>
            <person name="Paul Ross R."/>
            <person name="Yang R."/>
            <person name="Briner A.E."/>
            <person name="Felis G.E."/>
            <person name="de Vos W.M."/>
            <person name="Barrangou R."/>
            <person name="Klaenhammer T.R."/>
            <person name="Caufield P.W."/>
            <person name="Cui Y."/>
            <person name="Zhang H."/>
            <person name="O'Toole P.W."/>
        </authorList>
    </citation>
    <scope>NUCLEOTIDE SEQUENCE [LARGE SCALE GENOMIC DNA]</scope>
    <source>
        <strain evidence="13 14">DSM 23037</strain>
    </source>
</reference>
<feature type="binding site" evidence="11">
    <location>
        <position position="446"/>
    </location>
    <ligand>
        <name>Mg(2+)</name>
        <dbReference type="ChEBI" id="CHEBI:18420"/>
        <label>1</label>
        <note>catalytic</note>
    </ligand>
</feature>
<keyword evidence="14" id="KW-1185">Reference proteome</keyword>
<dbReference type="CDD" id="cd16928">
    <property type="entry name" value="HATPase_GyrB-like"/>
    <property type="match status" value="1"/>
</dbReference>
<feature type="site" description="Interaction with DNA" evidence="11">
    <location>
        <position position="474"/>
    </location>
</feature>
<dbReference type="GO" id="GO:0006261">
    <property type="term" value="P:DNA-templated DNA replication"/>
    <property type="evidence" value="ECO:0007669"/>
    <property type="project" value="UniProtKB-UniRule"/>
</dbReference>
<dbReference type="GO" id="GO:0006265">
    <property type="term" value="P:DNA topological change"/>
    <property type="evidence" value="ECO:0007669"/>
    <property type="project" value="UniProtKB-UniRule"/>
</dbReference>
<dbReference type="PRINTS" id="PR00418">
    <property type="entry name" value="TPI2FAMILY"/>
</dbReference>
<keyword evidence="9 11" id="KW-0413">Isomerase</keyword>
<evidence type="ECO:0000256" key="10">
    <source>
        <dbReference type="ARBA" id="ARBA00063644"/>
    </source>
</evidence>
<organism evidence="13 14">
    <name type="scientific">Holzapfeliella floricola DSM 23037 = JCM 16512</name>
    <dbReference type="NCBI Taxonomy" id="1423744"/>
    <lineage>
        <taxon>Bacteria</taxon>
        <taxon>Bacillati</taxon>
        <taxon>Bacillota</taxon>
        <taxon>Bacilli</taxon>
        <taxon>Lactobacillales</taxon>
        <taxon>Lactobacillaceae</taxon>
        <taxon>Holzapfeliella</taxon>
    </lineage>
</organism>
<keyword evidence="4 11" id="KW-0547">Nucleotide-binding</keyword>
<dbReference type="HAMAP" id="MF_01898">
    <property type="entry name" value="GyrB"/>
    <property type="match status" value="1"/>
</dbReference>
<feature type="binding site" evidence="11">
    <location>
        <position position="519"/>
    </location>
    <ligand>
        <name>Mg(2+)</name>
        <dbReference type="ChEBI" id="CHEBI:18420"/>
        <label>1</label>
        <note>catalytic</note>
    </ligand>
</feature>
<dbReference type="STRING" id="1423744.FC86_GL001229"/>
<dbReference type="InterPro" id="IPR000565">
    <property type="entry name" value="Topo_IIA_B"/>
</dbReference>
<dbReference type="GO" id="GO:0046872">
    <property type="term" value="F:metal ion binding"/>
    <property type="evidence" value="ECO:0007669"/>
    <property type="project" value="UniProtKB-KW"/>
</dbReference>
<dbReference type="Gene3D" id="3.40.50.670">
    <property type="match status" value="1"/>
</dbReference>
<keyword evidence="11" id="KW-0963">Cytoplasm</keyword>
<dbReference type="InterPro" id="IPR013760">
    <property type="entry name" value="Topo_IIA-like_dom_sf"/>
</dbReference>
<keyword evidence="8" id="KW-0238">DNA-binding</keyword>
<comment type="caution">
    <text evidence="13">The sequence shown here is derived from an EMBL/GenBank/DDBJ whole genome shotgun (WGS) entry which is preliminary data.</text>
</comment>
<keyword evidence="7 11" id="KW-0799">Topoisomerase</keyword>
<dbReference type="SUPFAM" id="SSF54211">
    <property type="entry name" value="Ribosomal protein S5 domain 2-like"/>
    <property type="match status" value="1"/>
</dbReference>
<dbReference type="PANTHER" id="PTHR45866">
    <property type="entry name" value="DNA GYRASE/TOPOISOMERASE SUBUNIT B"/>
    <property type="match status" value="1"/>
</dbReference>
<comment type="similarity">
    <text evidence="2 11">Belongs to the type II topoisomerase GyrB family.</text>
</comment>
<dbReference type="CDD" id="cd03366">
    <property type="entry name" value="TOPRIM_TopoIIA_GyrB"/>
    <property type="match status" value="1"/>
</dbReference>
<dbReference type="InterPro" id="IPR001241">
    <property type="entry name" value="Topo_IIA"/>
</dbReference>
<comment type="subcellular location">
    <subcellularLocation>
        <location evidence="11">Cytoplasm</location>
    </subcellularLocation>
</comment>
<dbReference type="InterPro" id="IPR013759">
    <property type="entry name" value="Topo_IIA_B_C"/>
</dbReference>
<dbReference type="Pfam" id="PF01751">
    <property type="entry name" value="Toprim"/>
    <property type="match status" value="1"/>
</dbReference>
<evidence type="ECO:0000256" key="7">
    <source>
        <dbReference type="ARBA" id="ARBA00023029"/>
    </source>
</evidence>
<dbReference type="NCBIfam" id="NF004189">
    <property type="entry name" value="PRK05644.1"/>
    <property type="match status" value="1"/>
</dbReference>
<keyword evidence="3 11" id="KW-0479">Metal-binding</keyword>
<dbReference type="FunFam" id="3.30.565.10:FF:000002">
    <property type="entry name" value="DNA gyrase subunit B"/>
    <property type="match status" value="1"/>
</dbReference>
<dbReference type="InterPro" id="IPR006171">
    <property type="entry name" value="TOPRIM_dom"/>
</dbReference>
<dbReference type="PROSITE" id="PS50880">
    <property type="entry name" value="TOPRIM"/>
    <property type="match status" value="1"/>
</dbReference>
<comment type="cofactor">
    <cofactor evidence="11">
        <name>Mg(2+)</name>
        <dbReference type="ChEBI" id="CHEBI:18420"/>
    </cofactor>
    <cofactor evidence="11">
        <name>Mn(2+)</name>
        <dbReference type="ChEBI" id="CHEBI:29035"/>
    </cofactor>
    <cofactor evidence="11">
        <name>Ca(2+)</name>
        <dbReference type="ChEBI" id="CHEBI:29108"/>
    </cofactor>
    <text evidence="11">Binds two Mg(2+) per subunit. The magnesium ions form salt bridges with both the protein and the DNA. Can also accept other divalent metal cations, such as Mn(2+) or Ca(2+).</text>
</comment>
<dbReference type="PANTHER" id="PTHR45866:SF1">
    <property type="entry name" value="DNA GYRASE SUBUNIT B, MITOCHONDRIAL"/>
    <property type="match status" value="1"/>
</dbReference>
<dbReference type="NCBIfam" id="NF011501">
    <property type="entry name" value="PRK14939.1"/>
    <property type="match status" value="1"/>
</dbReference>
<evidence type="ECO:0000256" key="11">
    <source>
        <dbReference type="HAMAP-Rule" id="MF_01898"/>
    </source>
</evidence>
<proteinExistence type="inferred from homology"/>
<dbReference type="GO" id="GO:0003677">
    <property type="term" value="F:DNA binding"/>
    <property type="evidence" value="ECO:0007669"/>
    <property type="project" value="UniProtKB-KW"/>
</dbReference>
<dbReference type="PROSITE" id="PS00177">
    <property type="entry name" value="TOPOISOMERASE_II"/>
    <property type="match status" value="1"/>
</dbReference>
<dbReference type="PRINTS" id="PR01159">
    <property type="entry name" value="DNAGYRASEB"/>
</dbReference>
<evidence type="ECO:0000256" key="2">
    <source>
        <dbReference type="ARBA" id="ARBA00010708"/>
    </source>
</evidence>
<dbReference type="InterPro" id="IPR034160">
    <property type="entry name" value="TOPRIM_GyrB"/>
</dbReference>
<sequence length="656" mass="73121">MTQNNDDRLKQKQVEELEARAKSYDASQIQVLGGLEAVRKRPGMYIGSTSSQGLHHLVWEIIDNGIDEALAGFADEINIEIEADNSVTITDNGRGIPTDIQQKTGRPALETVFTILHAGGKFGGGGYKVSGGLHGVGASVVNALSTELDVTVVRDGKKYYIDFTSGKVKTPMKEMGEVAEHQHGTKVHFVPDPDIFTETTTFDSKVLTTRIRELAFLNKGLRLTYLDKRIENPELIAYHYEGGIKSYVDYLNHNKEVLFDTPIYVEADQDDIQVEVALQYTDGYHTNLMSFANNIHTYEGGTHESGFKSALTRVINDYARKTGLLKENDAKLSGEDVREGMTAVISIKHPNPQFEGQTKTKLGNSDARTITERLFSEIFSKFLMENPTVGRRVVEKGQLASKARVAAKRAREVTRKKSGLEISNLPGKLADNSSKDPEMSELFIVEGDSAGGSAKQGRSRLTQAILPIRGKILNVEKASMDKILANEEIRTLFTALGTGFGADFDVSKARYHKLIIMTDADVDGAHIRILLLTLFYRYMRPMVEAGYVYIAKPPLYQVRQGKMVKYVDSDEELKELLSTLSPSPKPVVQRYKGLGEMDAEQLWETTMNPENRRLDRVDPQDAVEADGIFTMLMGDKVDSRRQFIEDNAKYVENIDV</sequence>
<accession>A0A0R2DMH3</accession>
<dbReference type="EC" id="5.6.2.2" evidence="11"/>
<feature type="site" description="Interaction with DNA" evidence="11">
    <location>
        <position position="471"/>
    </location>
</feature>
<dbReference type="FunFam" id="3.30.230.10:FF:000005">
    <property type="entry name" value="DNA gyrase subunit B"/>
    <property type="match status" value="1"/>
</dbReference>
<dbReference type="InterPro" id="IPR013506">
    <property type="entry name" value="Topo_IIA_bsu_dom2"/>
</dbReference>
<dbReference type="InterPro" id="IPR011557">
    <property type="entry name" value="GyrB"/>
</dbReference>
<dbReference type="Gene3D" id="3.30.565.10">
    <property type="entry name" value="Histidine kinase-like ATPase, C-terminal domain"/>
    <property type="match status" value="1"/>
</dbReference>
<dbReference type="Pfam" id="PF00204">
    <property type="entry name" value="DNA_gyraseB"/>
    <property type="match status" value="1"/>
</dbReference>
<dbReference type="Pfam" id="PF00986">
    <property type="entry name" value="DNA_gyraseB_C"/>
    <property type="match status" value="1"/>
</dbReference>
<protein>
    <recommendedName>
        <fullName evidence="11">DNA gyrase subunit B</fullName>
        <ecNumber evidence="11">5.6.2.2</ecNumber>
    </recommendedName>
</protein>
<keyword evidence="6 11" id="KW-0460">Magnesium</keyword>
<feature type="binding site" evidence="11">
    <location>
        <position position="521"/>
    </location>
    <ligand>
        <name>Mg(2+)</name>
        <dbReference type="ChEBI" id="CHEBI:18420"/>
        <label>2</label>
    </ligand>
</feature>
<evidence type="ECO:0000256" key="4">
    <source>
        <dbReference type="ARBA" id="ARBA00022741"/>
    </source>
</evidence>
<dbReference type="Gene3D" id="3.30.230.10">
    <property type="match status" value="1"/>
</dbReference>
<dbReference type="Pfam" id="PF02518">
    <property type="entry name" value="HATPase_c"/>
    <property type="match status" value="1"/>
</dbReference>
<keyword evidence="5 11" id="KW-0067">ATP-binding</keyword>
<dbReference type="SUPFAM" id="SSF55874">
    <property type="entry name" value="ATPase domain of HSP90 chaperone/DNA topoisomerase II/histidine kinase"/>
    <property type="match status" value="1"/>
</dbReference>
<dbReference type="InterPro" id="IPR003594">
    <property type="entry name" value="HATPase_dom"/>
</dbReference>
<dbReference type="GO" id="GO:0005694">
    <property type="term" value="C:chromosome"/>
    <property type="evidence" value="ECO:0007669"/>
    <property type="project" value="InterPro"/>
</dbReference>
<dbReference type="FunFam" id="3.40.50.670:FF:000002">
    <property type="entry name" value="DNA gyrase subunit B"/>
    <property type="match status" value="1"/>
</dbReference>
<dbReference type="InterPro" id="IPR014721">
    <property type="entry name" value="Ribsml_uS5_D2-typ_fold_subgr"/>
</dbReference>
<dbReference type="Proteomes" id="UP000051378">
    <property type="component" value="Unassembled WGS sequence"/>
</dbReference>
<evidence type="ECO:0000256" key="9">
    <source>
        <dbReference type="ARBA" id="ARBA00023235"/>
    </source>
</evidence>
<comment type="subunit">
    <text evidence="11">Heterotetramer, composed of two GyrA and two GyrB chains. In the heterotetramer, GyrA contains the active site tyrosine that forms a transient covalent intermediate with DNA, while GyrB binds cofactors and catalyzes ATP hydrolysis.</text>
</comment>
<dbReference type="AlphaFoldDB" id="A0A0R2DMH3"/>
<evidence type="ECO:0000313" key="14">
    <source>
        <dbReference type="Proteomes" id="UP000051378"/>
    </source>
</evidence>
<dbReference type="GO" id="GO:0005737">
    <property type="term" value="C:cytoplasm"/>
    <property type="evidence" value="ECO:0007669"/>
    <property type="project" value="UniProtKB-SubCell"/>
</dbReference>
<comment type="catalytic activity">
    <reaction evidence="1 11">
        <text>ATP-dependent breakage, passage and rejoining of double-stranded DNA.</text>
        <dbReference type="EC" id="5.6.2.2"/>
    </reaction>
</comment>
<dbReference type="GO" id="GO:0005524">
    <property type="term" value="F:ATP binding"/>
    <property type="evidence" value="ECO:0007669"/>
    <property type="project" value="UniProtKB-UniRule"/>
</dbReference>
<feature type="binding site" evidence="11">
    <location>
        <position position="519"/>
    </location>
    <ligand>
        <name>Mg(2+)</name>
        <dbReference type="ChEBI" id="CHEBI:18420"/>
        <label>2</label>
    </ligand>
</feature>
<dbReference type="GO" id="GO:0034335">
    <property type="term" value="F:DNA negative supercoiling activity"/>
    <property type="evidence" value="ECO:0007669"/>
    <property type="project" value="UniProtKB-ARBA"/>
</dbReference>
<evidence type="ECO:0000256" key="1">
    <source>
        <dbReference type="ARBA" id="ARBA00000185"/>
    </source>
</evidence>
<evidence type="ECO:0000256" key="6">
    <source>
        <dbReference type="ARBA" id="ARBA00022842"/>
    </source>
</evidence>
<dbReference type="OrthoDB" id="9802808at2"/>
<evidence type="ECO:0000313" key="13">
    <source>
        <dbReference type="EMBL" id="KRN04870.1"/>
    </source>
</evidence>
<evidence type="ECO:0000256" key="3">
    <source>
        <dbReference type="ARBA" id="ARBA00022723"/>
    </source>
</evidence>
<dbReference type="InterPro" id="IPR036890">
    <property type="entry name" value="HATPase_C_sf"/>
</dbReference>
<comment type="subunit">
    <text evidence="10">Heterotetramer composed of ParC and ParE.</text>
</comment>
<gene>
    <name evidence="11" type="primary">gyrB</name>
    <name evidence="13" type="ORF">FC86_GL001229</name>
</gene>